<proteinExistence type="predicted"/>
<dbReference type="EMBL" id="JARKIF010000001">
    <property type="protein sequence ID" value="KAJ7649968.1"/>
    <property type="molecule type" value="Genomic_DNA"/>
</dbReference>
<feature type="domain" description="BTB" evidence="1">
    <location>
        <begin position="12"/>
        <end position="76"/>
    </location>
</feature>
<name>A0AAD7CIJ6_9AGAR</name>
<dbReference type="AlphaFoldDB" id="A0AAD7CIJ6"/>
<evidence type="ECO:0000259" key="1">
    <source>
        <dbReference type="PROSITE" id="PS50097"/>
    </source>
</evidence>
<dbReference type="Pfam" id="PF00651">
    <property type="entry name" value="BTB"/>
    <property type="match status" value="1"/>
</dbReference>
<dbReference type="PROSITE" id="PS50097">
    <property type="entry name" value="BTB"/>
    <property type="match status" value="1"/>
</dbReference>
<evidence type="ECO:0000313" key="3">
    <source>
        <dbReference type="Proteomes" id="UP001221142"/>
    </source>
</evidence>
<dbReference type="CDD" id="cd18186">
    <property type="entry name" value="BTB_POZ_ZBTB_KLHL-like"/>
    <property type="match status" value="1"/>
</dbReference>
<dbReference type="Gene3D" id="3.30.710.10">
    <property type="entry name" value="Potassium Channel Kv1.1, Chain A"/>
    <property type="match status" value="1"/>
</dbReference>
<accession>A0AAD7CIJ6</accession>
<protein>
    <recommendedName>
        <fullName evidence="1">BTB domain-containing protein</fullName>
    </recommendedName>
</protein>
<keyword evidence="3" id="KW-1185">Reference proteome</keyword>
<comment type="caution">
    <text evidence="2">The sequence shown here is derived from an EMBL/GenBank/DDBJ whole genome shotgun (WGS) entry which is preliminary data.</text>
</comment>
<reference evidence="2" key="1">
    <citation type="submission" date="2023-03" db="EMBL/GenBank/DDBJ databases">
        <title>Massive genome expansion in bonnet fungi (Mycena s.s.) driven by repeated elements and novel gene families across ecological guilds.</title>
        <authorList>
            <consortium name="Lawrence Berkeley National Laboratory"/>
            <person name="Harder C.B."/>
            <person name="Miyauchi S."/>
            <person name="Viragh M."/>
            <person name="Kuo A."/>
            <person name="Thoen E."/>
            <person name="Andreopoulos B."/>
            <person name="Lu D."/>
            <person name="Skrede I."/>
            <person name="Drula E."/>
            <person name="Henrissat B."/>
            <person name="Morin E."/>
            <person name="Kohler A."/>
            <person name="Barry K."/>
            <person name="LaButti K."/>
            <person name="Morin E."/>
            <person name="Salamov A."/>
            <person name="Lipzen A."/>
            <person name="Mereny Z."/>
            <person name="Hegedus B."/>
            <person name="Baldrian P."/>
            <person name="Stursova M."/>
            <person name="Weitz H."/>
            <person name="Taylor A."/>
            <person name="Grigoriev I.V."/>
            <person name="Nagy L.G."/>
            <person name="Martin F."/>
            <person name="Kauserud H."/>
        </authorList>
    </citation>
    <scope>NUCLEOTIDE SEQUENCE</scope>
    <source>
        <strain evidence="2">9284</strain>
    </source>
</reference>
<dbReference type="InterPro" id="IPR011333">
    <property type="entry name" value="SKP1/BTB/POZ_sf"/>
</dbReference>
<evidence type="ECO:0000313" key="2">
    <source>
        <dbReference type="EMBL" id="KAJ7649968.1"/>
    </source>
</evidence>
<dbReference type="Proteomes" id="UP001221142">
    <property type="component" value="Unassembled WGS sequence"/>
</dbReference>
<organism evidence="2 3">
    <name type="scientific">Roridomyces roridus</name>
    <dbReference type="NCBI Taxonomy" id="1738132"/>
    <lineage>
        <taxon>Eukaryota</taxon>
        <taxon>Fungi</taxon>
        <taxon>Dikarya</taxon>
        <taxon>Basidiomycota</taxon>
        <taxon>Agaricomycotina</taxon>
        <taxon>Agaricomycetes</taxon>
        <taxon>Agaricomycetidae</taxon>
        <taxon>Agaricales</taxon>
        <taxon>Marasmiineae</taxon>
        <taxon>Mycenaceae</taxon>
        <taxon>Roridomyces</taxon>
    </lineage>
</organism>
<sequence length="150" mass="17202">MDPPPAKRPRLGDQEIVAPRLQFRVHWGVLSLHSSFFRDLEGLPQPLDEPKVDGCPIVELSDSAEDVEVVLKALYNPFFSSQKPLPLSAIASYVHLSRKYDLKQLLQTMVERLTYENPTTMEAYLLLHSDNEYTTTWITSYDGFRSTWST</sequence>
<dbReference type="InterPro" id="IPR000210">
    <property type="entry name" value="BTB/POZ_dom"/>
</dbReference>
<dbReference type="SUPFAM" id="SSF54695">
    <property type="entry name" value="POZ domain"/>
    <property type="match status" value="1"/>
</dbReference>
<gene>
    <name evidence="2" type="ORF">FB45DRAFT_1017387</name>
</gene>